<dbReference type="EMBL" id="LAZR01021353">
    <property type="protein sequence ID" value="KKL85624.1"/>
    <property type="molecule type" value="Genomic_DNA"/>
</dbReference>
<sequence>MNQAIDFPWDKLNVTGDLAVCSRPCVLHSITFNGMTTVGDVAIYDGIDNTGTLIATLILRSAVQVSCQPYTLLLDVEMLVGIFFDYDAGFAGNFTVAFK</sequence>
<proteinExistence type="predicted"/>
<name>A0A0F9FGU4_9ZZZZ</name>
<comment type="caution">
    <text evidence="1">The sequence shown here is derived from an EMBL/GenBank/DDBJ whole genome shotgun (WGS) entry which is preliminary data.</text>
</comment>
<evidence type="ECO:0000313" key="1">
    <source>
        <dbReference type="EMBL" id="KKL85624.1"/>
    </source>
</evidence>
<reference evidence="1" key="1">
    <citation type="journal article" date="2015" name="Nature">
        <title>Complex archaea that bridge the gap between prokaryotes and eukaryotes.</title>
        <authorList>
            <person name="Spang A."/>
            <person name="Saw J.H."/>
            <person name="Jorgensen S.L."/>
            <person name="Zaremba-Niedzwiedzka K."/>
            <person name="Martijn J."/>
            <person name="Lind A.E."/>
            <person name="van Eijk R."/>
            <person name="Schleper C."/>
            <person name="Guy L."/>
            <person name="Ettema T.J."/>
        </authorList>
    </citation>
    <scope>NUCLEOTIDE SEQUENCE</scope>
</reference>
<organism evidence="1">
    <name type="scientific">marine sediment metagenome</name>
    <dbReference type="NCBI Taxonomy" id="412755"/>
    <lineage>
        <taxon>unclassified sequences</taxon>
        <taxon>metagenomes</taxon>
        <taxon>ecological metagenomes</taxon>
    </lineage>
</organism>
<accession>A0A0F9FGU4</accession>
<gene>
    <name evidence="1" type="ORF">LCGC14_1952860</name>
</gene>
<protein>
    <submittedName>
        <fullName evidence="1">Uncharacterized protein</fullName>
    </submittedName>
</protein>
<dbReference type="AlphaFoldDB" id="A0A0F9FGU4"/>